<evidence type="ECO:0000313" key="3">
    <source>
        <dbReference type="Proteomes" id="UP001500713"/>
    </source>
</evidence>
<comment type="caution">
    <text evidence="2">The sequence shown here is derived from an EMBL/GenBank/DDBJ whole genome shotgun (WGS) entry which is preliminary data.</text>
</comment>
<feature type="chain" id="PRO_5045274781" description="UrcA family protein" evidence="1">
    <location>
        <begin position="26"/>
        <end position="129"/>
    </location>
</feature>
<gene>
    <name evidence="2" type="ORF">GCM10009096_33390</name>
</gene>
<dbReference type="RefSeq" id="WP_229955847.1">
    <property type="nucleotide sequence ID" value="NZ_BAAAEM010000003.1"/>
</dbReference>
<evidence type="ECO:0000313" key="2">
    <source>
        <dbReference type="EMBL" id="GAA0487794.1"/>
    </source>
</evidence>
<name>A0ABP3KVK0_9SPHN</name>
<dbReference type="Proteomes" id="UP001500713">
    <property type="component" value="Unassembled WGS sequence"/>
</dbReference>
<evidence type="ECO:0000256" key="1">
    <source>
        <dbReference type="SAM" id="SignalP"/>
    </source>
</evidence>
<reference evidence="3" key="1">
    <citation type="journal article" date="2019" name="Int. J. Syst. Evol. Microbiol.">
        <title>The Global Catalogue of Microorganisms (GCM) 10K type strain sequencing project: providing services to taxonomists for standard genome sequencing and annotation.</title>
        <authorList>
            <consortium name="The Broad Institute Genomics Platform"/>
            <consortium name="The Broad Institute Genome Sequencing Center for Infectious Disease"/>
            <person name="Wu L."/>
            <person name="Ma J."/>
        </authorList>
    </citation>
    <scope>NUCLEOTIDE SEQUENCE [LARGE SCALE GENOMIC DNA]</scope>
    <source>
        <strain evidence="3">JCM 14162</strain>
    </source>
</reference>
<keyword evidence="3" id="KW-1185">Reference proteome</keyword>
<accession>A0ABP3KVK0</accession>
<keyword evidence="1" id="KW-0732">Signal</keyword>
<sequence>MKAAVMTIKVAILVAMTSTINPALASVQQNSMAIQQEDASPSGLIIVKMLPPEQQSEVLQHETQTTPSKKITDRRHPEYVRCRIEPVASSILKKRRVCMTNREWKLAIRLGNKYATEFVADNQPGFFVP</sequence>
<proteinExistence type="predicted"/>
<feature type="signal peptide" evidence="1">
    <location>
        <begin position="1"/>
        <end position="25"/>
    </location>
</feature>
<dbReference type="EMBL" id="BAAAEM010000003">
    <property type="protein sequence ID" value="GAA0487794.1"/>
    <property type="molecule type" value="Genomic_DNA"/>
</dbReference>
<protein>
    <recommendedName>
        <fullName evidence="4">UrcA family protein</fullName>
    </recommendedName>
</protein>
<evidence type="ECO:0008006" key="4">
    <source>
        <dbReference type="Google" id="ProtNLM"/>
    </source>
</evidence>
<organism evidence="2 3">
    <name type="scientific">Parasphingorhabdus litoris</name>
    <dbReference type="NCBI Taxonomy" id="394733"/>
    <lineage>
        <taxon>Bacteria</taxon>
        <taxon>Pseudomonadati</taxon>
        <taxon>Pseudomonadota</taxon>
        <taxon>Alphaproteobacteria</taxon>
        <taxon>Sphingomonadales</taxon>
        <taxon>Sphingomonadaceae</taxon>
        <taxon>Parasphingorhabdus</taxon>
    </lineage>
</organism>